<evidence type="ECO:0000256" key="5">
    <source>
        <dbReference type="ARBA" id="ARBA00022801"/>
    </source>
</evidence>
<name>V5SAE3_9HYPH</name>
<dbReference type="GO" id="GO:0009117">
    <property type="term" value="P:nucleotide metabolic process"/>
    <property type="evidence" value="ECO:0007669"/>
    <property type="project" value="UniProtKB-KW"/>
</dbReference>
<comment type="catalytic activity">
    <reaction evidence="10">
        <text>ITP + H2O = IMP + diphosphate + H(+)</text>
        <dbReference type="Rhea" id="RHEA:29399"/>
        <dbReference type="ChEBI" id="CHEBI:15377"/>
        <dbReference type="ChEBI" id="CHEBI:15378"/>
        <dbReference type="ChEBI" id="CHEBI:33019"/>
        <dbReference type="ChEBI" id="CHEBI:58053"/>
        <dbReference type="ChEBI" id="CHEBI:61402"/>
        <dbReference type="EC" id="3.6.1.66"/>
    </reaction>
</comment>
<dbReference type="GO" id="GO:0035870">
    <property type="term" value="F:dITP diphosphatase activity"/>
    <property type="evidence" value="ECO:0007669"/>
    <property type="project" value="UniProtKB-UniRule"/>
</dbReference>
<evidence type="ECO:0000256" key="6">
    <source>
        <dbReference type="ARBA" id="ARBA00022842"/>
    </source>
</evidence>
<dbReference type="GO" id="GO:0046872">
    <property type="term" value="F:metal ion binding"/>
    <property type="evidence" value="ECO:0007669"/>
    <property type="project" value="UniProtKB-KW"/>
</dbReference>
<sequence length="292" mass="31092">MTTLTFGTRLVVASHNPGKVWEIKELIAPFGLDAVSAGDLGLAEPEETETTFEGNATLKAVAAAKASGLPSLADDSGIEVHALDGAPGVYSADWAMPGKDFGRAMQRVHDELAERGAWSGPAPTANFISVLCLAWPTGETRLFRGRVDGTLVWPPRGGNGFGFDPMFVPEGATETFGEMEPAGKYAISHRTRAFAAFKRDCLEGIAAEPARPKSGRDLEGLEAAARNLSTQAELARFIASLRDDLATNGADWPVRDLTSFLGALQQAAEKVDTPDAEPRWRTLARALLAASR</sequence>
<keyword evidence="3 10" id="KW-0479">Metal-binding</keyword>
<evidence type="ECO:0000259" key="11">
    <source>
        <dbReference type="Pfam" id="PF24693"/>
    </source>
</evidence>
<evidence type="ECO:0000256" key="3">
    <source>
        <dbReference type="ARBA" id="ARBA00022723"/>
    </source>
</evidence>
<dbReference type="KEGG" id="hni:W911_03850"/>
<evidence type="ECO:0000256" key="4">
    <source>
        <dbReference type="ARBA" id="ARBA00022741"/>
    </source>
</evidence>
<dbReference type="AlphaFoldDB" id="V5SAE3"/>
<dbReference type="InterPro" id="IPR002637">
    <property type="entry name" value="RdgB/HAM1"/>
</dbReference>
<keyword evidence="6 10" id="KW-0460">Magnesium</keyword>
<dbReference type="SUPFAM" id="SSF52972">
    <property type="entry name" value="ITPase-like"/>
    <property type="match status" value="1"/>
</dbReference>
<accession>V5SAE3</accession>
<evidence type="ECO:0000313" key="12">
    <source>
        <dbReference type="EMBL" id="AHB47731.1"/>
    </source>
</evidence>
<evidence type="ECO:0000256" key="8">
    <source>
        <dbReference type="ARBA" id="ARBA00051875"/>
    </source>
</evidence>
<dbReference type="InterPro" id="IPR029001">
    <property type="entry name" value="ITPase-like_fam"/>
</dbReference>
<feature type="binding site" evidence="10">
    <location>
        <position position="76"/>
    </location>
    <ligand>
        <name>substrate</name>
    </ligand>
</feature>
<evidence type="ECO:0000256" key="2">
    <source>
        <dbReference type="ARBA" id="ARBA00011738"/>
    </source>
</evidence>
<feature type="binding site" evidence="10">
    <location>
        <begin position="14"/>
        <end position="19"/>
    </location>
    <ligand>
        <name>substrate</name>
    </ligand>
</feature>
<keyword evidence="7 10" id="KW-0546">Nucleotide metabolism</keyword>
<dbReference type="GO" id="GO:0036220">
    <property type="term" value="F:ITP diphosphatase activity"/>
    <property type="evidence" value="ECO:0007669"/>
    <property type="project" value="UniProtKB-UniRule"/>
</dbReference>
<proteinExistence type="inferred from homology"/>
<comment type="function">
    <text evidence="10">Pyrophosphatase that catalyzes the hydrolysis of nucleoside triphosphates to their monophosphate derivatives, with a high preference for the non-canonical purine nucleotides XTP (xanthosine triphosphate), dITP (deoxyinosine triphosphate) and ITP. Seems to function as a house-cleaning enzyme that removes non-canonical purine nucleotides from the nucleotide pool, thus preventing their incorporation into DNA/RNA and avoiding chromosomal lesions.</text>
</comment>
<dbReference type="GO" id="GO:0005829">
    <property type="term" value="C:cytosol"/>
    <property type="evidence" value="ECO:0007669"/>
    <property type="project" value="TreeGrafter"/>
</dbReference>
<dbReference type="HOGENOM" id="CLU_082080_0_0_5"/>
<feature type="binding site" evidence="10">
    <location>
        <begin position="161"/>
        <end position="164"/>
    </location>
    <ligand>
        <name>substrate</name>
    </ligand>
</feature>
<evidence type="ECO:0000256" key="9">
    <source>
        <dbReference type="ARBA" id="ARBA00052017"/>
    </source>
</evidence>
<organism evidence="12 13">
    <name type="scientific">Hyphomicrobium nitrativorans NL23</name>
    <dbReference type="NCBI Taxonomy" id="1029756"/>
    <lineage>
        <taxon>Bacteria</taxon>
        <taxon>Pseudomonadati</taxon>
        <taxon>Pseudomonadota</taxon>
        <taxon>Alphaproteobacteria</taxon>
        <taxon>Hyphomicrobiales</taxon>
        <taxon>Hyphomicrobiaceae</taxon>
        <taxon>Hyphomicrobium</taxon>
    </lineage>
</organism>
<dbReference type="HAMAP" id="MF_01405">
    <property type="entry name" value="Non_canon_purine_NTPase"/>
    <property type="match status" value="1"/>
</dbReference>
<keyword evidence="4 10" id="KW-0547">Nucleotide-binding</keyword>
<dbReference type="FunFam" id="3.90.950.10:FF:000001">
    <property type="entry name" value="dITP/XTP pyrophosphatase"/>
    <property type="match status" value="1"/>
</dbReference>
<feature type="binding site" evidence="10">
    <location>
        <position position="184"/>
    </location>
    <ligand>
        <name>substrate</name>
    </ligand>
</feature>
<comment type="cofactor">
    <cofactor evidence="10">
        <name>Mg(2+)</name>
        <dbReference type="ChEBI" id="CHEBI:18420"/>
    </cofactor>
    <text evidence="10">Binds 1 Mg(2+) ion per subunit.</text>
</comment>
<evidence type="ECO:0000313" key="13">
    <source>
        <dbReference type="Proteomes" id="UP000018542"/>
    </source>
</evidence>
<dbReference type="Pfam" id="PF24693">
    <property type="entry name" value="DUF7660"/>
    <property type="match status" value="1"/>
</dbReference>
<dbReference type="EMBL" id="CP006912">
    <property type="protein sequence ID" value="AHB47731.1"/>
    <property type="molecule type" value="Genomic_DNA"/>
</dbReference>
<feature type="binding site" evidence="10">
    <location>
        <position position="46"/>
    </location>
    <ligand>
        <name>Mg(2+)</name>
        <dbReference type="ChEBI" id="CHEBI:18420"/>
    </ligand>
</feature>
<dbReference type="STRING" id="1029756.W911_03850"/>
<dbReference type="EC" id="3.6.1.66" evidence="10"/>
<dbReference type="InterPro" id="IPR056077">
    <property type="entry name" value="DUF7660"/>
</dbReference>
<dbReference type="PANTHER" id="PTHR11067:SF9">
    <property type="entry name" value="INOSINE TRIPHOSPHATE PYROPHOSPHATASE"/>
    <property type="match status" value="1"/>
</dbReference>
<dbReference type="GO" id="GO:0000166">
    <property type="term" value="F:nucleotide binding"/>
    <property type="evidence" value="ECO:0007669"/>
    <property type="project" value="UniProtKB-KW"/>
</dbReference>
<comment type="subunit">
    <text evidence="2 10">Homodimer.</text>
</comment>
<dbReference type="InterPro" id="IPR020922">
    <property type="entry name" value="dITP/XTP_pyrophosphatase"/>
</dbReference>
<evidence type="ECO:0000256" key="1">
    <source>
        <dbReference type="ARBA" id="ARBA00008023"/>
    </source>
</evidence>
<comment type="similarity">
    <text evidence="1 10">Belongs to the HAM1 NTPase family.</text>
</comment>
<gene>
    <name evidence="12" type="ORF">W911_03850</name>
</gene>
<comment type="catalytic activity">
    <reaction evidence="8 10">
        <text>dITP + H2O = dIMP + diphosphate + H(+)</text>
        <dbReference type="Rhea" id="RHEA:28342"/>
        <dbReference type="ChEBI" id="CHEBI:15377"/>
        <dbReference type="ChEBI" id="CHEBI:15378"/>
        <dbReference type="ChEBI" id="CHEBI:33019"/>
        <dbReference type="ChEBI" id="CHEBI:61194"/>
        <dbReference type="ChEBI" id="CHEBI:61382"/>
        <dbReference type="EC" id="3.6.1.66"/>
    </reaction>
</comment>
<protein>
    <recommendedName>
        <fullName evidence="10">dITP/XTP pyrophosphatase</fullName>
        <ecNumber evidence="10">3.6.1.66</ecNumber>
    </recommendedName>
    <alternativeName>
        <fullName evidence="10">Non-canonical purine NTP pyrophosphatase</fullName>
    </alternativeName>
    <alternativeName>
        <fullName evidence="10">Non-standard purine NTP pyrophosphatase</fullName>
    </alternativeName>
    <alternativeName>
        <fullName evidence="10">Nucleoside-triphosphate diphosphatase</fullName>
    </alternativeName>
    <alternativeName>
        <fullName evidence="10">Nucleoside-triphosphate pyrophosphatase</fullName>
        <shortName evidence="10">NTPase</shortName>
    </alternativeName>
</protein>
<feature type="active site" description="Proton acceptor" evidence="10">
    <location>
        <position position="75"/>
    </location>
</feature>
<dbReference type="Pfam" id="PF01725">
    <property type="entry name" value="Ham1p_like"/>
    <property type="match status" value="1"/>
</dbReference>
<evidence type="ECO:0000256" key="10">
    <source>
        <dbReference type="HAMAP-Rule" id="MF_01405"/>
    </source>
</evidence>
<evidence type="ECO:0000256" key="7">
    <source>
        <dbReference type="ARBA" id="ARBA00023080"/>
    </source>
</evidence>
<dbReference type="GO" id="GO:0017111">
    <property type="term" value="F:ribonucleoside triphosphate phosphatase activity"/>
    <property type="evidence" value="ECO:0007669"/>
    <property type="project" value="InterPro"/>
</dbReference>
<dbReference type="CDD" id="cd00515">
    <property type="entry name" value="HAM1"/>
    <property type="match status" value="1"/>
</dbReference>
<dbReference type="GO" id="GO:0036222">
    <property type="term" value="F:XTP diphosphatase activity"/>
    <property type="evidence" value="ECO:0007669"/>
    <property type="project" value="UniProtKB-UniRule"/>
</dbReference>
<dbReference type="Gene3D" id="3.90.950.10">
    <property type="match status" value="1"/>
</dbReference>
<feature type="binding site" evidence="10">
    <location>
        <begin position="189"/>
        <end position="190"/>
    </location>
    <ligand>
        <name>substrate</name>
    </ligand>
</feature>
<reference evidence="12 13" key="1">
    <citation type="journal article" date="2014" name="Genome Announc.">
        <title>Complete Genome Sequence of Hyphomicrobium nitrativorans Strain NL23, a Denitrifying Bacterium Isolated from Biofilm of a Methanol-Fed Denitrification System Treating Seawater at the Montreal Biodome.</title>
        <authorList>
            <person name="Martineau C."/>
            <person name="Villeneuve C."/>
            <person name="Mauffrey F."/>
            <person name="Villemur R."/>
        </authorList>
    </citation>
    <scope>NUCLEOTIDE SEQUENCE [LARGE SCALE GENOMIC DNA]</scope>
    <source>
        <strain evidence="12">NL23</strain>
    </source>
</reference>
<dbReference type="OrthoDB" id="9807456at2"/>
<keyword evidence="13" id="KW-1185">Reference proteome</keyword>
<feature type="domain" description="DUF7660" evidence="11">
    <location>
        <begin position="230"/>
        <end position="291"/>
    </location>
</feature>
<dbReference type="RefSeq" id="WP_023786181.1">
    <property type="nucleotide sequence ID" value="NC_022997.1"/>
</dbReference>
<dbReference type="PANTHER" id="PTHR11067">
    <property type="entry name" value="INOSINE TRIPHOSPHATE PYROPHOSPHATASE/HAM1 PROTEIN"/>
    <property type="match status" value="1"/>
</dbReference>
<comment type="catalytic activity">
    <reaction evidence="9 10">
        <text>XTP + H2O = XMP + diphosphate + H(+)</text>
        <dbReference type="Rhea" id="RHEA:28610"/>
        <dbReference type="ChEBI" id="CHEBI:15377"/>
        <dbReference type="ChEBI" id="CHEBI:15378"/>
        <dbReference type="ChEBI" id="CHEBI:33019"/>
        <dbReference type="ChEBI" id="CHEBI:57464"/>
        <dbReference type="ChEBI" id="CHEBI:61314"/>
        <dbReference type="EC" id="3.6.1.66"/>
    </reaction>
</comment>
<dbReference type="GO" id="GO:0009146">
    <property type="term" value="P:purine nucleoside triphosphate catabolic process"/>
    <property type="evidence" value="ECO:0007669"/>
    <property type="project" value="UniProtKB-UniRule"/>
</dbReference>
<keyword evidence="5 10" id="KW-0378">Hydrolase</keyword>
<dbReference type="PATRIC" id="fig|1029756.8.peg.806"/>
<feature type="binding site" evidence="10">
    <location>
        <position position="75"/>
    </location>
    <ligand>
        <name>Mg(2+)</name>
        <dbReference type="ChEBI" id="CHEBI:18420"/>
    </ligand>
</feature>
<dbReference type="Proteomes" id="UP000018542">
    <property type="component" value="Chromosome"/>
</dbReference>